<protein>
    <recommendedName>
        <fullName evidence="3">peptidylprolyl isomerase</fullName>
        <ecNumber evidence="3">5.2.1.8</ecNumber>
    </recommendedName>
</protein>
<dbReference type="SUPFAM" id="SSF54534">
    <property type="entry name" value="FKBP-like"/>
    <property type="match status" value="1"/>
</dbReference>
<dbReference type="GO" id="GO:0051083">
    <property type="term" value="P:'de novo' cotranslational protein folding"/>
    <property type="evidence" value="ECO:0007669"/>
    <property type="project" value="TreeGrafter"/>
</dbReference>
<dbReference type="InterPro" id="IPR046357">
    <property type="entry name" value="PPIase_dom_sf"/>
</dbReference>
<dbReference type="NCBIfam" id="TIGR00115">
    <property type="entry name" value="tig"/>
    <property type="match status" value="1"/>
</dbReference>
<dbReference type="EMBL" id="JANCYU010000070">
    <property type="protein sequence ID" value="KAK4528832.1"/>
    <property type="molecule type" value="Genomic_DNA"/>
</dbReference>
<keyword evidence="6" id="KW-0413">Isomerase</keyword>
<evidence type="ECO:0000313" key="10">
    <source>
        <dbReference type="EMBL" id="KAK4528832.1"/>
    </source>
</evidence>
<reference evidence="10 11" key="1">
    <citation type="submission" date="2022-07" db="EMBL/GenBank/DDBJ databases">
        <title>Genome-wide signatures of adaptation to extreme environments.</title>
        <authorList>
            <person name="Cho C.H."/>
            <person name="Yoon H.S."/>
        </authorList>
    </citation>
    <scope>NUCLEOTIDE SEQUENCE [LARGE SCALE GENOMIC DNA]</scope>
    <source>
        <strain evidence="10 11">108.79 E11</strain>
    </source>
</reference>
<comment type="caution">
    <text evidence="10">The sequence shown here is derived from an EMBL/GenBank/DDBJ whole genome shotgun (WGS) entry which is preliminary data.</text>
</comment>
<dbReference type="InterPro" id="IPR027304">
    <property type="entry name" value="Trigger_fact/SurA_dom_sf"/>
</dbReference>
<feature type="signal peptide" evidence="7">
    <location>
        <begin position="1"/>
        <end position="21"/>
    </location>
</feature>
<dbReference type="InterPro" id="IPR008880">
    <property type="entry name" value="Trigger_fac_C"/>
</dbReference>
<keyword evidence="4" id="KW-0697">Rotamase</keyword>
<dbReference type="InterPro" id="IPR008881">
    <property type="entry name" value="Trigger_fac_ribosome-bd_bac"/>
</dbReference>
<evidence type="ECO:0000259" key="9">
    <source>
        <dbReference type="Pfam" id="PF05698"/>
    </source>
</evidence>
<feature type="chain" id="PRO_5043451721" description="peptidylprolyl isomerase" evidence="7">
    <location>
        <begin position="22"/>
        <end position="516"/>
    </location>
</feature>
<keyword evidence="5" id="KW-0143">Chaperone</keyword>
<dbReference type="GO" id="GO:0044183">
    <property type="term" value="F:protein folding chaperone"/>
    <property type="evidence" value="ECO:0007669"/>
    <property type="project" value="TreeGrafter"/>
</dbReference>
<dbReference type="Proteomes" id="UP001300502">
    <property type="component" value="Unassembled WGS sequence"/>
</dbReference>
<dbReference type="GO" id="GO:0043335">
    <property type="term" value="P:protein unfolding"/>
    <property type="evidence" value="ECO:0007669"/>
    <property type="project" value="TreeGrafter"/>
</dbReference>
<dbReference type="Gene3D" id="3.30.70.1050">
    <property type="entry name" value="Trigger factor ribosome-binding domain"/>
    <property type="match status" value="1"/>
</dbReference>
<comment type="catalytic activity">
    <reaction evidence="1">
        <text>[protein]-peptidylproline (omega=180) = [protein]-peptidylproline (omega=0)</text>
        <dbReference type="Rhea" id="RHEA:16237"/>
        <dbReference type="Rhea" id="RHEA-COMP:10747"/>
        <dbReference type="Rhea" id="RHEA-COMP:10748"/>
        <dbReference type="ChEBI" id="CHEBI:83833"/>
        <dbReference type="ChEBI" id="CHEBI:83834"/>
        <dbReference type="EC" id="5.2.1.8"/>
    </reaction>
</comment>
<accession>A0AAV9IN11</accession>
<dbReference type="GO" id="GO:0015031">
    <property type="term" value="P:protein transport"/>
    <property type="evidence" value="ECO:0007669"/>
    <property type="project" value="InterPro"/>
</dbReference>
<dbReference type="SUPFAM" id="SSF102735">
    <property type="entry name" value="Trigger factor ribosome-binding domain"/>
    <property type="match status" value="1"/>
</dbReference>
<evidence type="ECO:0000256" key="4">
    <source>
        <dbReference type="ARBA" id="ARBA00023110"/>
    </source>
</evidence>
<dbReference type="AlphaFoldDB" id="A0AAV9IN11"/>
<dbReference type="SUPFAM" id="SSF109998">
    <property type="entry name" value="Triger factor/SurA peptide-binding domain-like"/>
    <property type="match status" value="1"/>
</dbReference>
<comment type="similarity">
    <text evidence="2">Belongs to the FKBP-type PPIase family. Tig subfamily.</text>
</comment>
<dbReference type="GO" id="GO:0003755">
    <property type="term" value="F:peptidyl-prolyl cis-trans isomerase activity"/>
    <property type="evidence" value="ECO:0007669"/>
    <property type="project" value="UniProtKB-KW"/>
</dbReference>
<dbReference type="Gene3D" id="1.10.3120.10">
    <property type="entry name" value="Trigger factor, C-terminal domain"/>
    <property type="match status" value="1"/>
</dbReference>
<dbReference type="Pfam" id="PF05697">
    <property type="entry name" value="Trigger_N"/>
    <property type="match status" value="1"/>
</dbReference>
<keyword evidence="7" id="KW-0732">Signal</keyword>
<proteinExistence type="inferred from homology"/>
<feature type="domain" description="Trigger factor ribosome-binding bacterial" evidence="8">
    <location>
        <begin position="77"/>
        <end position="222"/>
    </location>
</feature>
<sequence>MWWGFLSLPIILPVRYPCCQKQANFVRKQLFPLQHRYHASKPKPCYQRWAIITTTCQVETENVSDLAEKSHYEILEEKRLPGSKLCIHVQVNGSQTKRYFEKELSEHSKTAVVPGFRKGKAPRPVLINQLGPKIASKACMELIQATVREVLSQPRYTPLSRASLSEKEEDVIKTFQPGNPFSFWFTFDAYPQVQFKEDYRGLRLKAKREEFDPTMIENTLVELQQRNAELVPVSDETVVGRNHVVVVDIKAWYANPDGTKGESLSHLVAESEAEVDMERGVYMEGFKEGIEGARVGETVSVALQFPDNAKRQDLRGISAIFDISIKGLKRRELPPLDDALVKSHTQYSTLQELRDAITKQLELEIQKANDRHIEKALEDSLAEIVEMEIPEKIAEEHSQRKFANLLADMKDQGIDEETMKKSLSQETYQKYKQETWSATLKELKVWFALQEVTRRERLEPSDEEIAREMDQWKEQQEEEMKDMDPNDLQERIKTDLEQSKTIEFLRNHATIEYISS</sequence>
<dbReference type="EC" id="5.2.1.8" evidence="3"/>
<dbReference type="PANTHER" id="PTHR30560:SF3">
    <property type="entry name" value="TRIGGER FACTOR-LIKE PROTEIN TIG, CHLOROPLASTIC"/>
    <property type="match status" value="1"/>
</dbReference>
<dbReference type="InterPro" id="IPR036611">
    <property type="entry name" value="Trigger_fac_ribosome-bd_sf"/>
</dbReference>
<dbReference type="Pfam" id="PF05698">
    <property type="entry name" value="Trigger_C"/>
    <property type="match status" value="1"/>
</dbReference>
<dbReference type="PANTHER" id="PTHR30560">
    <property type="entry name" value="TRIGGER FACTOR CHAPERONE AND PEPTIDYL-PROLYL CIS/TRANS ISOMERASE"/>
    <property type="match status" value="1"/>
</dbReference>
<evidence type="ECO:0000313" key="11">
    <source>
        <dbReference type="Proteomes" id="UP001300502"/>
    </source>
</evidence>
<name>A0AAV9IN11_9RHOD</name>
<dbReference type="GO" id="GO:0043022">
    <property type="term" value="F:ribosome binding"/>
    <property type="evidence" value="ECO:0007669"/>
    <property type="project" value="TreeGrafter"/>
</dbReference>
<evidence type="ECO:0000259" key="8">
    <source>
        <dbReference type="Pfam" id="PF05697"/>
    </source>
</evidence>
<keyword evidence="11" id="KW-1185">Reference proteome</keyword>
<dbReference type="Gene3D" id="3.10.50.40">
    <property type="match status" value="1"/>
</dbReference>
<dbReference type="InterPro" id="IPR037041">
    <property type="entry name" value="Trigger_fac_C_sf"/>
</dbReference>
<evidence type="ECO:0000256" key="5">
    <source>
        <dbReference type="ARBA" id="ARBA00023186"/>
    </source>
</evidence>
<evidence type="ECO:0000256" key="7">
    <source>
        <dbReference type="SAM" id="SignalP"/>
    </source>
</evidence>
<evidence type="ECO:0000256" key="1">
    <source>
        <dbReference type="ARBA" id="ARBA00000971"/>
    </source>
</evidence>
<evidence type="ECO:0000256" key="6">
    <source>
        <dbReference type="ARBA" id="ARBA00023235"/>
    </source>
</evidence>
<feature type="domain" description="Trigger factor C-terminal" evidence="9">
    <location>
        <begin position="349"/>
        <end position="505"/>
    </location>
</feature>
<evidence type="ECO:0000256" key="2">
    <source>
        <dbReference type="ARBA" id="ARBA00005464"/>
    </source>
</evidence>
<dbReference type="InterPro" id="IPR005215">
    <property type="entry name" value="Trig_fac"/>
</dbReference>
<dbReference type="HAMAP" id="MF_00303">
    <property type="entry name" value="Trigger_factor_Tig"/>
    <property type="match status" value="1"/>
</dbReference>
<gene>
    <name evidence="10" type="ORF">GAYE_SCF65G6779</name>
</gene>
<evidence type="ECO:0000256" key="3">
    <source>
        <dbReference type="ARBA" id="ARBA00013194"/>
    </source>
</evidence>
<organism evidence="10 11">
    <name type="scientific">Galdieria yellowstonensis</name>
    <dbReference type="NCBI Taxonomy" id="3028027"/>
    <lineage>
        <taxon>Eukaryota</taxon>
        <taxon>Rhodophyta</taxon>
        <taxon>Bangiophyceae</taxon>
        <taxon>Galdieriales</taxon>
        <taxon>Galdieriaceae</taxon>
        <taxon>Galdieria</taxon>
    </lineage>
</organism>